<evidence type="ECO:0000256" key="1">
    <source>
        <dbReference type="ARBA" id="ARBA00022679"/>
    </source>
</evidence>
<reference evidence="8" key="1">
    <citation type="submission" date="2022-10" db="EMBL/GenBank/DDBJ databases">
        <authorList>
            <person name="Chen Y."/>
            <person name="Dougan E. K."/>
            <person name="Chan C."/>
            <person name="Rhodes N."/>
            <person name="Thang M."/>
        </authorList>
    </citation>
    <scope>NUCLEOTIDE SEQUENCE</scope>
</reference>
<dbReference type="InterPro" id="IPR011009">
    <property type="entry name" value="Kinase-like_dom_sf"/>
</dbReference>
<keyword evidence="1" id="KW-0808">Transferase</keyword>
<dbReference type="GO" id="GO:0005737">
    <property type="term" value="C:cytoplasm"/>
    <property type="evidence" value="ECO:0007669"/>
    <property type="project" value="TreeGrafter"/>
</dbReference>
<keyword evidence="2 5" id="KW-0547">Nucleotide-binding</keyword>
<dbReference type="SMART" id="SM00220">
    <property type="entry name" value="S_TKc"/>
    <property type="match status" value="1"/>
</dbReference>
<feature type="compositionally biased region" description="Polar residues" evidence="6">
    <location>
        <begin position="351"/>
        <end position="363"/>
    </location>
</feature>
<evidence type="ECO:0000256" key="5">
    <source>
        <dbReference type="PROSITE-ProRule" id="PRU10141"/>
    </source>
</evidence>
<dbReference type="SUPFAM" id="SSF48371">
    <property type="entry name" value="ARM repeat"/>
    <property type="match status" value="1"/>
</dbReference>
<dbReference type="SMART" id="SM00185">
    <property type="entry name" value="ARM"/>
    <property type="match status" value="3"/>
</dbReference>
<comment type="caution">
    <text evidence="8">The sequence shown here is derived from an EMBL/GenBank/DDBJ whole genome shotgun (WGS) entry which is preliminary data.</text>
</comment>
<dbReference type="SUPFAM" id="SSF56112">
    <property type="entry name" value="Protein kinase-like (PK-like)"/>
    <property type="match status" value="1"/>
</dbReference>
<dbReference type="Gene3D" id="1.25.10.10">
    <property type="entry name" value="Leucine-rich Repeat Variant"/>
    <property type="match status" value="2"/>
</dbReference>
<evidence type="ECO:0000256" key="6">
    <source>
        <dbReference type="SAM" id="MobiDB-lite"/>
    </source>
</evidence>
<feature type="binding site" evidence="5">
    <location>
        <position position="52"/>
    </location>
    <ligand>
        <name>ATP</name>
        <dbReference type="ChEBI" id="CHEBI:30616"/>
    </ligand>
</feature>
<dbReference type="OrthoDB" id="8693905at2759"/>
<dbReference type="PROSITE" id="PS50011">
    <property type="entry name" value="PROTEIN_KINASE_DOM"/>
    <property type="match status" value="1"/>
</dbReference>
<dbReference type="EMBL" id="CAMXCT010000816">
    <property type="protein sequence ID" value="CAI3983579.1"/>
    <property type="molecule type" value="Genomic_DNA"/>
</dbReference>
<evidence type="ECO:0000256" key="2">
    <source>
        <dbReference type="ARBA" id="ARBA00022741"/>
    </source>
</evidence>
<dbReference type="InterPro" id="IPR017441">
    <property type="entry name" value="Protein_kinase_ATP_BS"/>
</dbReference>
<dbReference type="Proteomes" id="UP001152797">
    <property type="component" value="Unassembled WGS sequence"/>
</dbReference>
<sequence length="1026" mass="113764">MVDQQRPRATGSTKSVGMRIGEYQLGETIGKGGFGCVYKALDQQAAHIVAIKQVSLGGLQSGDISSIEVEIELLSKLKHKNIVKYIHSIRTDTHLNIVLEYVEGGSIASILRKFGAFPESLCAIYTLQILRGLKFLHSQGVIHRDIKGANVLSTKTGIIKLADFGVATKLSEIDSSKRRVVGTPYWMAPETVEIGPPTAASDIWSVGSTVVEMVTKNPPYAELPQLSALYKIVADPHPPLPEGFSEELERFLLKCFEKSPIQRPGAAVLLEDPWIQGNKRHLRINLQPKEDVESGDSGEELEVLTTSLQESVLLTLRPKDDSPSRSSKSLKVSKDLRSSGSKDNPQAAGNMASTPNQLGSGRTRSPEARPSIKRTDPPAKKLLEVLPVSYQENEAQRDMEERQGYHFAFLDYYRRYCEVKTEDPESVDSSAQKEEESLKAPLSTPTLSNPLRDDEHGLPDREQQRLAAEVKNLLARIRPFEEPSELVKVCQDLIKLLAPGRGSPETKESVHQLVMQHGAVPIVEMLQVPDAKLQDSVLKVVNQIVADRSRGFQFQELFSMVGLIPEVLKLARTDVQRSLRQEVGRFISHLCNSSESSLQMLVACGGLEAIVELISSEYFHNPDLVFPALDNVKTVLDKRGGHSRDLCRILAKRGICEHLVQLIDTLASDMGYYMDRAAQYLHVVVSLLVFFAKTGDAVVKAYMAKATVLEGLVASMEFLPPELILEICKIFTELTQEPSVLNMMENSGLVPVMVHHMTVPQIEVGESPVDGEPQDVCSQCLLALSNLCKLSRPRQEQAALAGAIPKLQIIVERQHPLREHAFAMLCDMTCTSQATRSLLWNQGCAGFLVRSLAQHDMQVPALEALVGWFAVKEHRANWCQRLEQLLLKGPDFFMRLLNIFKCQDSAIFLKVLDPLLKLVTCSPETNAALANSDEFLGELLRRLETDGNDPESSKNQFNSLNTAFSPDDLAQVAARVGEPVRRLISAQPDTDDAVRARQSLLRLLMQLCQHLSKDPCPRSLLFCRAL</sequence>
<organism evidence="8">
    <name type="scientific">Cladocopium goreaui</name>
    <dbReference type="NCBI Taxonomy" id="2562237"/>
    <lineage>
        <taxon>Eukaryota</taxon>
        <taxon>Sar</taxon>
        <taxon>Alveolata</taxon>
        <taxon>Dinophyceae</taxon>
        <taxon>Suessiales</taxon>
        <taxon>Symbiodiniaceae</taxon>
        <taxon>Cladocopium</taxon>
    </lineage>
</organism>
<accession>A0A9P1C1Y9</accession>
<protein>
    <recommendedName>
        <fullName evidence="7">Protein kinase domain-containing protein</fullName>
    </recommendedName>
</protein>
<evidence type="ECO:0000256" key="3">
    <source>
        <dbReference type="ARBA" id="ARBA00022777"/>
    </source>
</evidence>
<evidence type="ECO:0000313" key="10">
    <source>
        <dbReference type="Proteomes" id="UP001152797"/>
    </source>
</evidence>
<dbReference type="CDD" id="cd06627">
    <property type="entry name" value="STKc_Cdc7_like"/>
    <property type="match status" value="1"/>
</dbReference>
<dbReference type="PANTHER" id="PTHR48016:SF4">
    <property type="entry name" value="PROTEIN KINASE DOMAIN-CONTAINING PROTEIN"/>
    <property type="match status" value="1"/>
</dbReference>
<dbReference type="EMBL" id="CAMXCT020000816">
    <property type="protein sequence ID" value="CAL1136954.1"/>
    <property type="molecule type" value="Genomic_DNA"/>
</dbReference>
<dbReference type="InterPro" id="IPR050538">
    <property type="entry name" value="MAP_kinase_kinase_kinase"/>
</dbReference>
<dbReference type="PROSITE" id="PS00107">
    <property type="entry name" value="PROTEIN_KINASE_ATP"/>
    <property type="match status" value="1"/>
</dbReference>
<dbReference type="AlphaFoldDB" id="A0A9P1C1Y9"/>
<reference evidence="9" key="2">
    <citation type="submission" date="2024-04" db="EMBL/GenBank/DDBJ databases">
        <authorList>
            <person name="Chen Y."/>
            <person name="Shah S."/>
            <person name="Dougan E. K."/>
            <person name="Thang M."/>
            <person name="Chan C."/>
        </authorList>
    </citation>
    <scope>NUCLEOTIDE SEQUENCE [LARGE SCALE GENOMIC DNA]</scope>
</reference>
<dbReference type="PANTHER" id="PTHR48016">
    <property type="entry name" value="MAP KINASE KINASE KINASE SSK2-RELATED-RELATED"/>
    <property type="match status" value="1"/>
</dbReference>
<dbReference type="Gene3D" id="1.10.510.10">
    <property type="entry name" value="Transferase(Phosphotransferase) domain 1"/>
    <property type="match status" value="1"/>
</dbReference>
<dbReference type="InterPro" id="IPR000719">
    <property type="entry name" value="Prot_kinase_dom"/>
</dbReference>
<feature type="domain" description="Protein kinase" evidence="7">
    <location>
        <begin position="23"/>
        <end position="275"/>
    </location>
</feature>
<dbReference type="InterPro" id="IPR011989">
    <property type="entry name" value="ARM-like"/>
</dbReference>
<evidence type="ECO:0000259" key="7">
    <source>
        <dbReference type="PROSITE" id="PS50011"/>
    </source>
</evidence>
<keyword evidence="3" id="KW-0418">Kinase</keyword>
<dbReference type="EMBL" id="CAMXCT030000816">
    <property type="protein sequence ID" value="CAL4770891.1"/>
    <property type="molecule type" value="Genomic_DNA"/>
</dbReference>
<evidence type="ECO:0000313" key="8">
    <source>
        <dbReference type="EMBL" id="CAI3983579.1"/>
    </source>
</evidence>
<name>A0A9P1C1Y9_9DINO</name>
<keyword evidence="4 5" id="KW-0067">ATP-binding</keyword>
<dbReference type="InterPro" id="IPR016024">
    <property type="entry name" value="ARM-type_fold"/>
</dbReference>
<keyword evidence="10" id="KW-1185">Reference proteome</keyword>
<dbReference type="GO" id="GO:0004709">
    <property type="term" value="F:MAP kinase kinase kinase activity"/>
    <property type="evidence" value="ECO:0007669"/>
    <property type="project" value="TreeGrafter"/>
</dbReference>
<dbReference type="Pfam" id="PF00069">
    <property type="entry name" value="Pkinase"/>
    <property type="match status" value="1"/>
</dbReference>
<feature type="region of interest" description="Disordered" evidence="6">
    <location>
        <begin position="314"/>
        <end position="385"/>
    </location>
</feature>
<dbReference type="FunFam" id="3.30.200.20:FF:000042">
    <property type="entry name" value="Aurora kinase A"/>
    <property type="match status" value="1"/>
</dbReference>
<evidence type="ECO:0000313" key="9">
    <source>
        <dbReference type="EMBL" id="CAL1136954.1"/>
    </source>
</evidence>
<evidence type="ECO:0000256" key="4">
    <source>
        <dbReference type="ARBA" id="ARBA00022840"/>
    </source>
</evidence>
<gene>
    <name evidence="8" type="ORF">C1SCF055_LOCUS11182</name>
</gene>
<dbReference type="InterPro" id="IPR000225">
    <property type="entry name" value="Armadillo"/>
</dbReference>
<feature type="compositionally biased region" description="Basic and acidic residues" evidence="6">
    <location>
        <begin position="373"/>
        <end position="383"/>
    </location>
</feature>
<proteinExistence type="predicted"/>
<feature type="region of interest" description="Disordered" evidence="6">
    <location>
        <begin position="423"/>
        <end position="457"/>
    </location>
</feature>
<dbReference type="GO" id="GO:0005524">
    <property type="term" value="F:ATP binding"/>
    <property type="evidence" value="ECO:0007669"/>
    <property type="project" value="UniProtKB-UniRule"/>
</dbReference>